<gene>
    <name evidence="4" type="ORF">C8A01DRAFT_32949</name>
</gene>
<reference evidence="5" key="1">
    <citation type="journal article" date="2023" name="Mol. Phylogenet. Evol.">
        <title>Genome-scale phylogeny and comparative genomics of the fungal order Sordariales.</title>
        <authorList>
            <person name="Hensen N."/>
            <person name="Bonometti L."/>
            <person name="Westerberg I."/>
            <person name="Brannstrom I.O."/>
            <person name="Guillou S."/>
            <person name="Cros-Aarteil S."/>
            <person name="Calhoun S."/>
            <person name="Haridas S."/>
            <person name="Kuo A."/>
            <person name="Mondo S."/>
            <person name="Pangilinan J."/>
            <person name="Riley R."/>
            <person name="LaButti K."/>
            <person name="Andreopoulos B."/>
            <person name="Lipzen A."/>
            <person name="Chen C."/>
            <person name="Yan M."/>
            <person name="Daum C."/>
            <person name="Ng V."/>
            <person name="Clum A."/>
            <person name="Steindorff A."/>
            <person name="Ohm R.A."/>
            <person name="Martin F."/>
            <person name="Silar P."/>
            <person name="Natvig D.O."/>
            <person name="Lalanne C."/>
            <person name="Gautier V."/>
            <person name="Ament-Velasquez S.L."/>
            <person name="Kruys A."/>
            <person name="Hutchinson M.I."/>
            <person name="Powell A.J."/>
            <person name="Barry K."/>
            <person name="Miller A.N."/>
            <person name="Grigoriev I.V."/>
            <person name="Debuchy R."/>
            <person name="Gladieux P."/>
            <person name="Hiltunen Thoren M."/>
            <person name="Johannesson H."/>
        </authorList>
    </citation>
    <scope>NUCLEOTIDE SEQUENCE [LARGE SCALE GENOMIC DNA]</scope>
    <source>
        <strain evidence="5">CBS 284.82</strain>
    </source>
</reference>
<evidence type="ECO:0000313" key="5">
    <source>
        <dbReference type="Proteomes" id="UP001303115"/>
    </source>
</evidence>
<keyword evidence="3" id="KW-0732">Signal</keyword>
<evidence type="ECO:0000256" key="3">
    <source>
        <dbReference type="SAM" id="SignalP"/>
    </source>
</evidence>
<feature type="compositionally biased region" description="Low complexity" evidence="1">
    <location>
        <begin position="429"/>
        <end position="444"/>
    </location>
</feature>
<dbReference type="AlphaFoldDB" id="A0AAN6PPR4"/>
<feature type="signal peptide" evidence="3">
    <location>
        <begin position="1"/>
        <end position="26"/>
    </location>
</feature>
<accession>A0AAN6PPR4</accession>
<feature type="region of interest" description="Disordered" evidence="1">
    <location>
        <begin position="198"/>
        <end position="243"/>
    </location>
</feature>
<feature type="chain" id="PRO_5042938043" evidence="3">
    <location>
        <begin position="27"/>
        <end position="672"/>
    </location>
</feature>
<dbReference type="Proteomes" id="UP001303115">
    <property type="component" value="Unassembled WGS sequence"/>
</dbReference>
<organism evidence="4 5">
    <name type="scientific">Parachaetomium inaequale</name>
    <dbReference type="NCBI Taxonomy" id="2588326"/>
    <lineage>
        <taxon>Eukaryota</taxon>
        <taxon>Fungi</taxon>
        <taxon>Dikarya</taxon>
        <taxon>Ascomycota</taxon>
        <taxon>Pezizomycotina</taxon>
        <taxon>Sordariomycetes</taxon>
        <taxon>Sordariomycetidae</taxon>
        <taxon>Sordariales</taxon>
        <taxon>Chaetomiaceae</taxon>
        <taxon>Parachaetomium</taxon>
    </lineage>
</organism>
<evidence type="ECO:0000256" key="2">
    <source>
        <dbReference type="SAM" id="Phobius"/>
    </source>
</evidence>
<dbReference type="EMBL" id="MU854333">
    <property type="protein sequence ID" value="KAK4043004.1"/>
    <property type="molecule type" value="Genomic_DNA"/>
</dbReference>
<protein>
    <submittedName>
        <fullName evidence="4">Uncharacterized protein</fullName>
    </submittedName>
</protein>
<proteinExistence type="predicted"/>
<keyword evidence="2" id="KW-0812">Transmembrane</keyword>
<keyword evidence="5" id="KW-1185">Reference proteome</keyword>
<evidence type="ECO:0000256" key="1">
    <source>
        <dbReference type="SAM" id="MobiDB-lite"/>
    </source>
</evidence>
<feature type="region of interest" description="Disordered" evidence="1">
    <location>
        <begin position="503"/>
        <end position="532"/>
    </location>
</feature>
<feature type="region of interest" description="Disordered" evidence="1">
    <location>
        <begin position="552"/>
        <end position="672"/>
    </location>
</feature>
<feature type="compositionally biased region" description="Low complexity" evidence="1">
    <location>
        <begin position="329"/>
        <end position="345"/>
    </location>
</feature>
<keyword evidence="2" id="KW-1133">Transmembrane helix</keyword>
<comment type="caution">
    <text evidence="4">The sequence shown here is derived from an EMBL/GenBank/DDBJ whole genome shotgun (WGS) entry which is preliminary data.</text>
</comment>
<feature type="region of interest" description="Disordered" evidence="1">
    <location>
        <begin position="318"/>
        <end position="345"/>
    </location>
</feature>
<feature type="compositionally biased region" description="Basic residues" evidence="1">
    <location>
        <begin position="404"/>
        <end position="414"/>
    </location>
</feature>
<feature type="compositionally biased region" description="Basic residues" evidence="1">
    <location>
        <begin position="506"/>
        <end position="515"/>
    </location>
</feature>
<keyword evidence="2" id="KW-0472">Membrane</keyword>
<evidence type="ECO:0000313" key="4">
    <source>
        <dbReference type="EMBL" id="KAK4043004.1"/>
    </source>
</evidence>
<name>A0AAN6PPR4_9PEZI</name>
<sequence length="672" mass="69812">MTSVWGRLAVVTTAVLAFAACQVSSSIPKHASSETGLSLGIDANTRYHKTWLDPVPGTKPLFGLYEPTLDVNRRDCLANGSNYCFGNNVDFCPSCGDCCVDGNFCCGSGKVCCGTGCCSSDQICSQEKCLSSVEPVTVTSTIVQTITRIATQRATVVVAEIERSTVVSTVDVTVSTAATQTNVVWETITAVAKRAAAGLNQPHPSKGDNTPLTPGHSGVRTSRRSGPVEKGPSHIPSDLAPVPRQARQGAALTVTDYVTQTTDVTSVSSIMVTVHTTSTDVTTVYHTNTRVLKAEATTTITSTLTLTSHPPTVITLTATANPTPPPPTSQTNNPSTTSSPAAAAAAAATPLPTPAIAGIAAGSSVLALLLAGFIILSIRRRHLSARRRDTDAVTLDYYYHHQNNHHNNSHHHRRRSDEDEMLYTGGGRSRSSTATGTGTGTGMAMSRQPTIPHVLPHFATAAAPEHHAAEYKLPVSAGSSASSYGYGYGYGGGDYLGVNQTNAQHQHQHSQHHQRNGSGYTTLVGTPSPTSPGFPGVGAGIGFGVVGEGGYLLQPPKQTQQKQQKHVGLTEMQGSQMGGSSPGRGWVQAQAEFGGDGSRRSPLGARSAAAVGGGGGGARQRAYSSPSAASPGRVGSPRMPARRYQRGRAATVGELEGDGVAAELDGDGARRG</sequence>
<feature type="transmembrane region" description="Helical" evidence="2">
    <location>
        <begin position="355"/>
        <end position="378"/>
    </location>
</feature>
<feature type="region of interest" description="Disordered" evidence="1">
    <location>
        <begin position="404"/>
        <end position="444"/>
    </location>
</feature>
<dbReference type="PROSITE" id="PS51257">
    <property type="entry name" value="PROKAR_LIPOPROTEIN"/>
    <property type="match status" value="1"/>
</dbReference>